<feature type="transmembrane region" description="Helical" evidence="7">
    <location>
        <begin position="40"/>
        <end position="59"/>
    </location>
</feature>
<evidence type="ECO:0000256" key="3">
    <source>
        <dbReference type="ARBA" id="ARBA00022592"/>
    </source>
</evidence>
<proteinExistence type="inferred from homology"/>
<dbReference type="GO" id="GO:0005315">
    <property type="term" value="F:phosphate transmembrane transporter activity"/>
    <property type="evidence" value="ECO:0007669"/>
    <property type="project" value="InterPro"/>
</dbReference>
<feature type="transmembrane region" description="Helical" evidence="7">
    <location>
        <begin position="221"/>
        <end position="243"/>
    </location>
</feature>
<evidence type="ECO:0000256" key="7">
    <source>
        <dbReference type="RuleBase" id="RU363058"/>
    </source>
</evidence>
<comment type="similarity">
    <text evidence="7">Belongs to the inorganic phosphate transporter (PiT) (TC 2.A.20) family.</text>
</comment>
<dbReference type="PANTHER" id="PTHR11101">
    <property type="entry name" value="PHOSPHATE TRANSPORTER"/>
    <property type="match status" value="1"/>
</dbReference>
<evidence type="ECO:0000313" key="8">
    <source>
        <dbReference type="EMBL" id="SZX77947.1"/>
    </source>
</evidence>
<dbReference type="STRING" id="3088.A0A383WKG4"/>
<keyword evidence="4 7" id="KW-0812">Transmembrane</keyword>
<dbReference type="AlphaFoldDB" id="A0A383WKG4"/>
<dbReference type="GO" id="GO:0035435">
    <property type="term" value="P:phosphate ion transmembrane transport"/>
    <property type="evidence" value="ECO:0007669"/>
    <property type="project" value="TreeGrafter"/>
</dbReference>
<evidence type="ECO:0000313" key="9">
    <source>
        <dbReference type="Proteomes" id="UP000256970"/>
    </source>
</evidence>
<dbReference type="PANTHER" id="PTHR11101:SF94">
    <property type="entry name" value="PHOSPHATE TRANSPORTER"/>
    <property type="match status" value="1"/>
</dbReference>
<keyword evidence="6 7" id="KW-0472">Membrane</keyword>
<feature type="transmembrane region" description="Helical" evidence="7">
    <location>
        <begin position="151"/>
        <end position="173"/>
    </location>
</feature>
<feature type="transmembrane region" description="Helical" evidence="7">
    <location>
        <begin position="477"/>
        <end position="496"/>
    </location>
</feature>
<keyword evidence="9" id="KW-1185">Reference proteome</keyword>
<evidence type="ECO:0000256" key="4">
    <source>
        <dbReference type="ARBA" id="ARBA00022692"/>
    </source>
</evidence>
<comment type="function">
    <text evidence="7">Sodium-phosphate symporter.</text>
</comment>
<dbReference type="GO" id="GO:0016020">
    <property type="term" value="C:membrane"/>
    <property type="evidence" value="ECO:0007669"/>
    <property type="project" value="UniProtKB-SubCell"/>
</dbReference>
<organism evidence="8 9">
    <name type="scientific">Tetradesmus obliquus</name>
    <name type="common">Green alga</name>
    <name type="synonym">Acutodesmus obliquus</name>
    <dbReference type="NCBI Taxonomy" id="3088"/>
    <lineage>
        <taxon>Eukaryota</taxon>
        <taxon>Viridiplantae</taxon>
        <taxon>Chlorophyta</taxon>
        <taxon>core chlorophytes</taxon>
        <taxon>Chlorophyceae</taxon>
        <taxon>CS clade</taxon>
        <taxon>Sphaeropleales</taxon>
        <taxon>Scenedesmaceae</taxon>
        <taxon>Tetradesmus</taxon>
    </lineage>
</organism>
<feature type="transmembrane region" description="Helical" evidence="7">
    <location>
        <begin position="110"/>
        <end position="131"/>
    </location>
</feature>
<keyword evidence="5 7" id="KW-1133">Transmembrane helix</keyword>
<comment type="subcellular location">
    <subcellularLocation>
        <location evidence="1 7">Membrane</location>
        <topology evidence="1 7">Multi-pass membrane protein</topology>
    </subcellularLocation>
</comment>
<sequence length="635" mass="67319">MVPAMPEYLWLVVCGALGANDVANAFGTSVGAKTITLRQAVIIAAIFEFGGAMLLGRVVTNTIAGGIADPAVFARQPEVYAYGMVIALAAGFIWQGWASYMGYNVSATHSIIGGIMGFALVYGGGSAVQWATPDPTQFPPYKGVVPIIMSWFFSPVLTGLASALIFSVIRALVMRRKNAADLVFWVLPPAVFITLFINVFFVFTKGAAKTLGNEWPASKSAWVAACVAAGTAVLTAVIVLPLLRIKARKHHERLEAKAAAEAAAKDAAIDVSKLDGASDDLEQQPDYEPTTWMGRMTKKASKAALYGTSVDIHQTVEDDPMIAALHERAEKFDERAEHVFGYLQVFSAICVVFAHGAGEVGYMTGPLSVIYDIYLNGTLSTKLQPQMWCLVISALSLVIGLATYGYNVCRTMGVSMAKLSPSRGFSAELSTALVILVASQLGLPTSSSQCITGGIVGVGLMEGIRTGVNWKLFAQQFASWAATLFVVGLGVAAVFAQGIYSPSKIDGDQVRIYEDNVGNITNAMLSNFNTSLLSAYNGSQAGNLTSLDPVSWAAMNKTVQTFGKPASKIMATKGSSSFIRAADVVDELKAALGLYQNNTIFTLGQNKVLPGAVDLCNDFLGGPTPCFSPQLVPAQ</sequence>
<evidence type="ECO:0000256" key="6">
    <source>
        <dbReference type="ARBA" id="ARBA00023136"/>
    </source>
</evidence>
<keyword evidence="3 7" id="KW-0592">Phosphate transport</keyword>
<reference evidence="8 9" key="1">
    <citation type="submission" date="2016-10" db="EMBL/GenBank/DDBJ databases">
        <authorList>
            <person name="Cai Z."/>
        </authorList>
    </citation>
    <scope>NUCLEOTIDE SEQUENCE [LARGE SCALE GENOMIC DNA]</scope>
</reference>
<keyword evidence="2 7" id="KW-0813">Transport</keyword>
<feature type="transmembrane region" description="Helical" evidence="7">
    <location>
        <begin position="339"/>
        <end position="358"/>
    </location>
</feature>
<name>A0A383WKG4_TETOB</name>
<protein>
    <recommendedName>
        <fullName evidence="7">Phosphate transporter</fullName>
    </recommendedName>
</protein>
<evidence type="ECO:0000256" key="1">
    <source>
        <dbReference type="ARBA" id="ARBA00004141"/>
    </source>
</evidence>
<feature type="transmembrane region" description="Helical" evidence="7">
    <location>
        <begin position="182"/>
        <end position="201"/>
    </location>
</feature>
<dbReference type="Pfam" id="PF01384">
    <property type="entry name" value="PHO4"/>
    <property type="match status" value="1"/>
</dbReference>
<dbReference type="InterPro" id="IPR001204">
    <property type="entry name" value="Phos_transporter"/>
</dbReference>
<dbReference type="EMBL" id="FNXT01001297">
    <property type="protein sequence ID" value="SZX77947.1"/>
    <property type="molecule type" value="Genomic_DNA"/>
</dbReference>
<dbReference type="Proteomes" id="UP000256970">
    <property type="component" value="Unassembled WGS sequence"/>
</dbReference>
<feature type="transmembrane region" description="Helical" evidence="7">
    <location>
        <begin position="79"/>
        <end position="98"/>
    </location>
</feature>
<evidence type="ECO:0000256" key="5">
    <source>
        <dbReference type="ARBA" id="ARBA00022989"/>
    </source>
</evidence>
<evidence type="ECO:0000256" key="2">
    <source>
        <dbReference type="ARBA" id="ARBA00022448"/>
    </source>
</evidence>
<gene>
    <name evidence="8" type="ORF">BQ4739_LOCUS18281</name>
</gene>
<feature type="transmembrane region" description="Helical" evidence="7">
    <location>
        <begin position="385"/>
        <end position="404"/>
    </location>
</feature>
<accession>A0A383WKG4</accession>